<feature type="region of interest" description="Disordered" evidence="1">
    <location>
        <begin position="1"/>
        <end position="24"/>
    </location>
</feature>
<reference evidence="2" key="1">
    <citation type="submission" date="2022-07" db="EMBL/GenBank/DDBJ databases">
        <title>The genome of Lyophyllum shimeji provides insight into the initial evolution of ectomycorrhizal fungal genome.</title>
        <authorList>
            <person name="Kobayashi Y."/>
            <person name="Shibata T."/>
            <person name="Hirakawa H."/>
            <person name="Shigenobu S."/>
            <person name="Nishiyama T."/>
            <person name="Yamada A."/>
            <person name="Hasebe M."/>
            <person name="Kawaguchi M."/>
        </authorList>
    </citation>
    <scope>NUCLEOTIDE SEQUENCE</scope>
    <source>
        <strain evidence="2">AT787</strain>
    </source>
</reference>
<evidence type="ECO:0000313" key="2">
    <source>
        <dbReference type="EMBL" id="GLB43868.1"/>
    </source>
</evidence>
<evidence type="ECO:0000256" key="1">
    <source>
        <dbReference type="SAM" id="MobiDB-lite"/>
    </source>
</evidence>
<evidence type="ECO:0000313" key="3">
    <source>
        <dbReference type="Proteomes" id="UP001063166"/>
    </source>
</evidence>
<dbReference type="EMBL" id="BRPK01000015">
    <property type="protein sequence ID" value="GLB43868.1"/>
    <property type="molecule type" value="Genomic_DNA"/>
</dbReference>
<organism evidence="2 3">
    <name type="scientific">Lyophyllum shimeji</name>
    <name type="common">Hon-shimeji</name>
    <name type="synonym">Tricholoma shimeji</name>
    <dbReference type="NCBI Taxonomy" id="47721"/>
    <lineage>
        <taxon>Eukaryota</taxon>
        <taxon>Fungi</taxon>
        <taxon>Dikarya</taxon>
        <taxon>Basidiomycota</taxon>
        <taxon>Agaricomycotina</taxon>
        <taxon>Agaricomycetes</taxon>
        <taxon>Agaricomycetidae</taxon>
        <taxon>Agaricales</taxon>
        <taxon>Tricholomatineae</taxon>
        <taxon>Lyophyllaceae</taxon>
        <taxon>Lyophyllum</taxon>
    </lineage>
</organism>
<dbReference type="Proteomes" id="UP001063166">
    <property type="component" value="Unassembled WGS sequence"/>
</dbReference>
<feature type="region of interest" description="Disordered" evidence="1">
    <location>
        <begin position="101"/>
        <end position="123"/>
    </location>
</feature>
<gene>
    <name evidence="2" type="ORF">LshimejAT787_1500520</name>
</gene>
<accession>A0A9P3USQ8</accession>
<feature type="compositionally biased region" description="Pro residues" evidence="1">
    <location>
        <begin position="11"/>
        <end position="22"/>
    </location>
</feature>
<comment type="caution">
    <text evidence="2">The sequence shown here is derived from an EMBL/GenBank/DDBJ whole genome shotgun (WGS) entry which is preliminary data.</text>
</comment>
<protein>
    <submittedName>
        <fullName evidence="2">Uncharacterized protein</fullName>
    </submittedName>
</protein>
<proteinExistence type="predicted"/>
<keyword evidence="3" id="KW-1185">Reference proteome</keyword>
<dbReference type="AlphaFoldDB" id="A0A9P3USQ8"/>
<name>A0A9P3USQ8_LYOSH</name>
<sequence length="145" mass="15288">MARVQVRFRSPPSPPTTLPPYTPDVVHDQVEEKPRAAQDSPTAFAGELSLHKVTFSYPACAAAPSSSSSASAYASNLNPSADAPALCNISLFPRATETTFVGDGSRFGKSSPPPPSSGCTPRSTARCALTSRMCAFRTRRGIAAW</sequence>